<feature type="transmembrane region" description="Helical" evidence="1">
    <location>
        <begin position="98"/>
        <end position="117"/>
    </location>
</feature>
<keyword evidence="1" id="KW-0812">Transmembrane</keyword>
<keyword evidence="1" id="KW-1133">Transmembrane helix</keyword>
<evidence type="ECO:0000313" key="2">
    <source>
        <dbReference type="EMBL" id="VAW86573.1"/>
    </source>
</evidence>
<dbReference type="Pfam" id="PF19661">
    <property type="entry name" value="DUF6164"/>
    <property type="match status" value="1"/>
</dbReference>
<dbReference type="EMBL" id="UOFQ01000045">
    <property type="protein sequence ID" value="VAW86573.1"/>
    <property type="molecule type" value="Genomic_DNA"/>
</dbReference>
<evidence type="ECO:0008006" key="3">
    <source>
        <dbReference type="Google" id="ProtNLM"/>
    </source>
</evidence>
<proteinExistence type="predicted"/>
<accession>A0A3B0ZEG4</accession>
<reference evidence="2" key="1">
    <citation type="submission" date="2018-06" db="EMBL/GenBank/DDBJ databases">
        <authorList>
            <person name="Zhirakovskaya E."/>
        </authorList>
    </citation>
    <scope>NUCLEOTIDE SEQUENCE</scope>
</reference>
<gene>
    <name evidence="2" type="ORF">MNBD_GAMMA17-220</name>
</gene>
<dbReference type="InterPro" id="IPR046162">
    <property type="entry name" value="DUF6164"/>
</dbReference>
<sequence length="124" mass="14312">MAVRIFNLRNVPDDEIEDVREALQQNNIDFYETPAGNWGVSVPAFWVRDDAVAPRAKAIIAAYQKERQIKAKAEYARQRETGEHRTLLDNIKENPLRFVVYTIIICGLLYISTMPFINMAKQPM</sequence>
<keyword evidence="1" id="KW-0472">Membrane</keyword>
<dbReference type="AlphaFoldDB" id="A0A3B0ZEG4"/>
<organism evidence="2">
    <name type="scientific">hydrothermal vent metagenome</name>
    <dbReference type="NCBI Taxonomy" id="652676"/>
    <lineage>
        <taxon>unclassified sequences</taxon>
        <taxon>metagenomes</taxon>
        <taxon>ecological metagenomes</taxon>
    </lineage>
</organism>
<protein>
    <recommendedName>
        <fullName evidence="3">DUF2007 domain-containing protein</fullName>
    </recommendedName>
</protein>
<evidence type="ECO:0000256" key="1">
    <source>
        <dbReference type="SAM" id="Phobius"/>
    </source>
</evidence>
<name>A0A3B0ZEG4_9ZZZZ</name>